<comment type="caution">
    <text evidence="1">The sequence shown here is derived from an EMBL/GenBank/DDBJ whole genome shotgun (WGS) entry which is preliminary data.</text>
</comment>
<evidence type="ECO:0000313" key="1">
    <source>
        <dbReference type="EMBL" id="MPM94468.1"/>
    </source>
</evidence>
<accession>A0A645DZA3</accession>
<name>A0A645DZA3_9ZZZZ</name>
<gene>
    <name evidence="1" type="ORF">SDC9_141614</name>
</gene>
<reference evidence="1" key="1">
    <citation type="submission" date="2019-08" db="EMBL/GenBank/DDBJ databases">
        <authorList>
            <person name="Kucharzyk K."/>
            <person name="Murdoch R.W."/>
            <person name="Higgins S."/>
            <person name="Loffler F."/>
        </authorList>
    </citation>
    <scope>NUCLEOTIDE SEQUENCE</scope>
</reference>
<organism evidence="1">
    <name type="scientific">bioreactor metagenome</name>
    <dbReference type="NCBI Taxonomy" id="1076179"/>
    <lineage>
        <taxon>unclassified sequences</taxon>
        <taxon>metagenomes</taxon>
        <taxon>ecological metagenomes</taxon>
    </lineage>
</organism>
<protein>
    <recommendedName>
        <fullName evidence="2">NAD-specific glutamate dehydrogenase</fullName>
    </recommendedName>
</protein>
<evidence type="ECO:0008006" key="2">
    <source>
        <dbReference type="Google" id="ProtNLM"/>
    </source>
</evidence>
<sequence>MAGIGIQILVGCNVLANGMCGNGHLIVIQMLAGQVLHHAHHAAVLEEIDDIVVAGGIHFGDLRSGAGEGVEFGQNVDIQLSLVSDGDQVHNGIGRAAHGHAGLNGVADAAVGNDLAGGNLFFNQLHNLDAGFLGQSEAAGRGGGR</sequence>
<dbReference type="AlphaFoldDB" id="A0A645DZA3"/>
<dbReference type="EMBL" id="VSSQ01041095">
    <property type="protein sequence ID" value="MPM94468.1"/>
    <property type="molecule type" value="Genomic_DNA"/>
</dbReference>
<proteinExistence type="predicted"/>